<reference evidence="2 3" key="1">
    <citation type="journal article" date="2015" name="Int. J. Syst. Evol. Microbiol.">
        <title>Amycolatopsis rhabdoformis sp. nov., an actinomycete isolated from a tropical forest soil.</title>
        <authorList>
            <person name="Souza W.R."/>
            <person name="Silva R.E."/>
            <person name="Goodfellow M."/>
            <person name="Busarakam K."/>
            <person name="Figueiro F.S."/>
            <person name="Ferreira D."/>
            <person name="Rodrigues-Filho E."/>
            <person name="Moraes L.A.B."/>
            <person name="Zucchi T.D."/>
        </authorList>
    </citation>
    <scope>NUCLEOTIDE SEQUENCE [LARGE SCALE GENOMIC DNA]</scope>
    <source>
        <strain evidence="2 3">NCIMB 14900</strain>
    </source>
</reference>
<proteinExistence type="predicted"/>
<name>A0ABZ1HWU7_9PSEU</name>
<evidence type="ECO:0000313" key="3">
    <source>
        <dbReference type="Proteomes" id="UP001330812"/>
    </source>
</evidence>
<keyword evidence="1" id="KW-0812">Transmembrane</keyword>
<feature type="transmembrane region" description="Helical" evidence="1">
    <location>
        <begin position="35"/>
        <end position="57"/>
    </location>
</feature>
<dbReference type="PROSITE" id="PS51257">
    <property type="entry name" value="PROKAR_LIPOPROTEIN"/>
    <property type="match status" value="1"/>
</dbReference>
<accession>A0ABZ1HWU7</accession>
<evidence type="ECO:0000256" key="1">
    <source>
        <dbReference type="SAM" id="Phobius"/>
    </source>
</evidence>
<evidence type="ECO:0000313" key="2">
    <source>
        <dbReference type="EMBL" id="WSE26006.1"/>
    </source>
</evidence>
<keyword evidence="1" id="KW-1133">Transmembrane helix</keyword>
<gene>
    <name evidence="2" type="ORF">VSH64_24305</name>
</gene>
<dbReference type="Proteomes" id="UP001330812">
    <property type="component" value="Chromosome"/>
</dbReference>
<keyword evidence="3" id="KW-1185">Reference proteome</keyword>
<organism evidence="2 3">
    <name type="scientific">Amycolatopsis rhabdoformis</name>
    <dbReference type="NCBI Taxonomy" id="1448059"/>
    <lineage>
        <taxon>Bacteria</taxon>
        <taxon>Bacillati</taxon>
        <taxon>Actinomycetota</taxon>
        <taxon>Actinomycetes</taxon>
        <taxon>Pseudonocardiales</taxon>
        <taxon>Pseudonocardiaceae</taxon>
        <taxon>Amycolatopsis</taxon>
    </lineage>
</organism>
<feature type="transmembrane region" description="Helical" evidence="1">
    <location>
        <begin position="12"/>
        <end position="29"/>
    </location>
</feature>
<dbReference type="RefSeq" id="WP_326564972.1">
    <property type="nucleotide sequence ID" value="NZ_CP142149.1"/>
</dbReference>
<dbReference type="EMBL" id="CP142149">
    <property type="protein sequence ID" value="WSE26006.1"/>
    <property type="molecule type" value="Genomic_DNA"/>
</dbReference>
<sequence>MIRKATKRKLGRLWGYLVLAAVACCWFVPSVGPGAIAIMSVFVVLYCLFQAPMWCCAPTRANQLCRNNANGILLGCYLRQHKFEKLRLAVKQQAWSKAAATVLTSIGGKAATLSALAGIVSACVATTTLVVK</sequence>
<keyword evidence="1" id="KW-0472">Membrane</keyword>
<protein>
    <submittedName>
        <fullName evidence="2">Uncharacterized protein</fullName>
    </submittedName>
</protein>